<keyword evidence="4" id="KW-1185">Reference proteome</keyword>
<dbReference type="Pfam" id="PF00931">
    <property type="entry name" value="NB-ARC"/>
    <property type="match status" value="1"/>
</dbReference>
<dbReference type="InterPro" id="IPR058651">
    <property type="entry name" value="HTH_VMAP-M9"/>
</dbReference>
<organism evidence="3 4">
    <name type="scientific">Lyngbya confervoides BDU141951</name>
    <dbReference type="NCBI Taxonomy" id="1574623"/>
    <lineage>
        <taxon>Bacteria</taxon>
        <taxon>Bacillati</taxon>
        <taxon>Cyanobacteriota</taxon>
        <taxon>Cyanophyceae</taxon>
        <taxon>Oscillatoriophycideae</taxon>
        <taxon>Oscillatoriales</taxon>
        <taxon>Microcoleaceae</taxon>
        <taxon>Lyngbya</taxon>
    </lineage>
</organism>
<dbReference type="AlphaFoldDB" id="A0ABD4SZ67"/>
<accession>A0ABD4SZ67</accession>
<name>A0ABD4SZ67_9CYAN</name>
<dbReference type="Gene3D" id="3.40.50.300">
    <property type="entry name" value="P-loop containing nucleotide triphosphate hydrolases"/>
    <property type="match status" value="1"/>
</dbReference>
<dbReference type="PRINTS" id="PR00364">
    <property type="entry name" value="DISEASERSIST"/>
</dbReference>
<dbReference type="Proteomes" id="UP000031561">
    <property type="component" value="Unassembled WGS sequence"/>
</dbReference>
<dbReference type="InterPro" id="IPR027417">
    <property type="entry name" value="P-loop_NTPase"/>
</dbReference>
<evidence type="ECO:0000313" key="4">
    <source>
        <dbReference type="Proteomes" id="UP000031561"/>
    </source>
</evidence>
<evidence type="ECO:0000313" key="3">
    <source>
        <dbReference type="EMBL" id="MCM1981635.1"/>
    </source>
</evidence>
<dbReference type="SUPFAM" id="SSF52540">
    <property type="entry name" value="P-loop containing nucleoside triphosphate hydrolases"/>
    <property type="match status" value="1"/>
</dbReference>
<sequence>MKQDPTWQKLIEQYYGLNLDFKLTDLQWYILYGSNLGETYQQLALQSGYDYDHIKHVAADLWRSLSFAIGEPVSKRNFRSVLKRYQLTQVSQTNLKSAIPEAVAKLSNPAPVQIEAQEIRWVGRQFQIERLSQKILADCWILYLVGMSGIGKSALAARLVLEPAIIERFHRIYFVRCSDSQDSFEELAAQVLGESIQKSRDLRQNVSDMVTLLVKHLQQHPVLIILDTLEDILVAAKNGVFKFQDPSLEEFFSQYLAATAMASRFIVTSQVYPPVLEQGKYITRTYQESLQGLSLDESLHLFSLWEIMPQSDLEQEYLLRYCQAYEGHPLALRVIAGEIADAPFRNNITAYWNEYGKEIEALEFAKNQSMEQPKFDDNLNLQGYSLNLTDLVEQRMEKTFERIRQQHPLAYQLLCMGSVYRGATPKEGWLIMICAANPIEQNLAFQSLQRRFLLEADVQNSRLVYRLHNLLRSVALRHLKYLDRVLLI</sequence>
<reference evidence="3 4" key="1">
    <citation type="journal article" date="2015" name="Genome Announc.">
        <title>Draft Genome Sequence of Filamentous Marine Cyanobacterium Lyngbya confervoides Strain BDU141951.</title>
        <authorList>
            <person name="Chandrababunaidu M.M."/>
            <person name="Sen D."/>
            <person name="Tripathy S."/>
        </authorList>
    </citation>
    <scope>NUCLEOTIDE SEQUENCE [LARGE SCALE GENOMIC DNA]</scope>
    <source>
        <strain evidence="3 4">BDU141951</strain>
    </source>
</reference>
<proteinExistence type="predicted"/>
<protein>
    <submittedName>
        <fullName evidence="3">NB-ARC domain-containing protein</fullName>
    </submittedName>
</protein>
<dbReference type="Pfam" id="PF26355">
    <property type="entry name" value="HTH_VMAP-M9"/>
    <property type="match status" value="1"/>
</dbReference>
<dbReference type="InterPro" id="IPR002182">
    <property type="entry name" value="NB-ARC"/>
</dbReference>
<comment type="caution">
    <text evidence="3">The sequence shown here is derived from an EMBL/GenBank/DDBJ whole genome shotgun (WGS) entry which is preliminary data.</text>
</comment>
<dbReference type="PANTHER" id="PTHR47691:SF3">
    <property type="entry name" value="HTH-TYPE TRANSCRIPTIONAL REGULATOR RV0890C-RELATED"/>
    <property type="match status" value="1"/>
</dbReference>
<evidence type="ECO:0000259" key="1">
    <source>
        <dbReference type="Pfam" id="PF00931"/>
    </source>
</evidence>
<dbReference type="RefSeq" id="WP_166283855.1">
    <property type="nucleotide sequence ID" value="NZ_JTHE03000014.1"/>
</dbReference>
<feature type="domain" description="vWA-MoxR associated protein N-terminal HTH" evidence="2">
    <location>
        <begin position="20"/>
        <end position="85"/>
    </location>
</feature>
<feature type="domain" description="NB-ARC" evidence="1">
    <location>
        <begin position="127"/>
        <end position="227"/>
    </location>
</feature>
<gene>
    <name evidence="3" type="ORF">QQ91_0002155</name>
</gene>
<dbReference type="PANTHER" id="PTHR47691">
    <property type="entry name" value="REGULATOR-RELATED"/>
    <property type="match status" value="1"/>
</dbReference>
<dbReference type="EMBL" id="JTHE03000014">
    <property type="protein sequence ID" value="MCM1981635.1"/>
    <property type="molecule type" value="Genomic_DNA"/>
</dbReference>
<evidence type="ECO:0000259" key="2">
    <source>
        <dbReference type="Pfam" id="PF26355"/>
    </source>
</evidence>